<feature type="region of interest" description="Disordered" evidence="1">
    <location>
        <begin position="1"/>
        <end position="87"/>
    </location>
</feature>
<sequence>MVGTRRSADVRRTAEGLRLRPDGQDSESSSDENSGEEEPEAEAEEENYAEIPVANDRAIGGGDQDGPAPGGGENGGPGSLTPGQATRGTLQYAGNKQHYYLFRSATRRLDEETLFDCTSDNFYQFMKNLGERADEFGWSTRGGILHVPKADGTMVNLLTEYGSITLEEIEIHERSYWNNGYRKSQDDRMLYECIMKSLSTLGKAKVNIHSSDYKLMSGQYNRYPSGLCLLKVVVRESYLDSNATTGMLRQRLATLDLYLPTVNNDIIKFNMHVKMLLEGLQARGEQTLDLLTNLFRGYMVCSDKEFVKYITDLETDHDMENRPITAAKLMKLAEKKYKIMVSLEKWEAPTQVDEQIMALQAKISDMKQKLETKKKRKKDDDDRKPAPRKKNQKQERPDWFNHAPPHDKINETKHWNKIDWHWCCEATGGHCGGVWRAHKPKDCKPFKKKNKFDPKKRSSGGAAPKIELKTAVDEEYLAGLTGGYESDVYSTSE</sequence>
<protein>
    <submittedName>
        <fullName evidence="2">Uncharacterized protein</fullName>
    </submittedName>
</protein>
<organism evidence="2 3">
    <name type="scientific">Cylindrotheca closterium</name>
    <dbReference type="NCBI Taxonomy" id="2856"/>
    <lineage>
        <taxon>Eukaryota</taxon>
        <taxon>Sar</taxon>
        <taxon>Stramenopiles</taxon>
        <taxon>Ochrophyta</taxon>
        <taxon>Bacillariophyta</taxon>
        <taxon>Bacillariophyceae</taxon>
        <taxon>Bacillariophycidae</taxon>
        <taxon>Bacillariales</taxon>
        <taxon>Bacillariaceae</taxon>
        <taxon>Cylindrotheca</taxon>
    </lineage>
</organism>
<evidence type="ECO:0000313" key="2">
    <source>
        <dbReference type="EMBL" id="CAJ1949823.1"/>
    </source>
</evidence>
<feature type="compositionally biased region" description="Basic and acidic residues" evidence="1">
    <location>
        <begin position="445"/>
        <end position="456"/>
    </location>
</feature>
<feature type="compositionally biased region" description="Acidic residues" evidence="1">
    <location>
        <begin position="24"/>
        <end position="48"/>
    </location>
</feature>
<keyword evidence="3" id="KW-1185">Reference proteome</keyword>
<accession>A0AAD2PUE3</accession>
<feature type="compositionally biased region" description="Basic and acidic residues" evidence="1">
    <location>
        <begin position="392"/>
        <end position="407"/>
    </location>
</feature>
<feature type="compositionally biased region" description="Gly residues" evidence="1">
    <location>
        <begin position="59"/>
        <end position="78"/>
    </location>
</feature>
<reference evidence="2" key="1">
    <citation type="submission" date="2023-08" db="EMBL/GenBank/DDBJ databases">
        <authorList>
            <person name="Audoor S."/>
            <person name="Bilcke G."/>
        </authorList>
    </citation>
    <scope>NUCLEOTIDE SEQUENCE</scope>
</reference>
<gene>
    <name evidence="2" type="ORF">CYCCA115_LOCUS12289</name>
</gene>
<feature type="region of interest" description="Disordered" evidence="1">
    <location>
        <begin position="445"/>
        <end position="468"/>
    </location>
</feature>
<feature type="region of interest" description="Disordered" evidence="1">
    <location>
        <begin position="367"/>
        <end position="407"/>
    </location>
</feature>
<name>A0AAD2PUE3_9STRA</name>
<dbReference type="AlphaFoldDB" id="A0AAD2PUE3"/>
<evidence type="ECO:0000256" key="1">
    <source>
        <dbReference type="SAM" id="MobiDB-lite"/>
    </source>
</evidence>
<evidence type="ECO:0000313" key="3">
    <source>
        <dbReference type="Proteomes" id="UP001295423"/>
    </source>
</evidence>
<feature type="compositionally biased region" description="Basic and acidic residues" evidence="1">
    <location>
        <begin position="1"/>
        <end position="23"/>
    </location>
</feature>
<dbReference type="EMBL" id="CAKOGP040001758">
    <property type="protein sequence ID" value="CAJ1949823.1"/>
    <property type="molecule type" value="Genomic_DNA"/>
</dbReference>
<comment type="caution">
    <text evidence="2">The sequence shown here is derived from an EMBL/GenBank/DDBJ whole genome shotgun (WGS) entry which is preliminary data.</text>
</comment>
<dbReference type="Proteomes" id="UP001295423">
    <property type="component" value="Unassembled WGS sequence"/>
</dbReference>
<proteinExistence type="predicted"/>